<dbReference type="AlphaFoldDB" id="Q69XD2"/>
<gene>
    <name evidence="2" type="primary">P0502H06.33</name>
</gene>
<feature type="compositionally biased region" description="Basic residues" evidence="1">
    <location>
        <begin position="1"/>
        <end position="11"/>
    </location>
</feature>
<feature type="compositionally biased region" description="Basic residues" evidence="1">
    <location>
        <begin position="94"/>
        <end position="106"/>
    </location>
</feature>
<accession>Q69XD2</accession>
<feature type="compositionally biased region" description="Basic and acidic residues" evidence="1">
    <location>
        <begin position="70"/>
        <end position="93"/>
    </location>
</feature>
<reference evidence="3" key="1">
    <citation type="journal article" date="2005" name="Nature">
        <title>The map-based sequence of the rice genome.</title>
        <authorList>
            <consortium name="International rice genome sequencing project (IRGSP)"/>
            <person name="Matsumoto T."/>
            <person name="Wu J."/>
            <person name="Kanamori H."/>
            <person name="Katayose Y."/>
            <person name="Fujisawa M."/>
            <person name="Namiki N."/>
            <person name="Mizuno H."/>
            <person name="Yamamoto K."/>
            <person name="Antonio B.A."/>
            <person name="Baba T."/>
            <person name="Sakata K."/>
            <person name="Nagamura Y."/>
            <person name="Aoki H."/>
            <person name="Arikawa K."/>
            <person name="Arita K."/>
            <person name="Bito T."/>
            <person name="Chiden Y."/>
            <person name="Fujitsuka N."/>
            <person name="Fukunaka R."/>
            <person name="Hamada M."/>
            <person name="Harada C."/>
            <person name="Hayashi A."/>
            <person name="Hijishita S."/>
            <person name="Honda M."/>
            <person name="Hosokawa S."/>
            <person name="Ichikawa Y."/>
            <person name="Idonuma A."/>
            <person name="Iijima M."/>
            <person name="Ikeda M."/>
            <person name="Ikeno M."/>
            <person name="Ito K."/>
            <person name="Ito S."/>
            <person name="Ito T."/>
            <person name="Ito Y."/>
            <person name="Ito Y."/>
            <person name="Iwabuchi A."/>
            <person name="Kamiya K."/>
            <person name="Karasawa W."/>
            <person name="Kurita K."/>
            <person name="Katagiri S."/>
            <person name="Kikuta A."/>
            <person name="Kobayashi H."/>
            <person name="Kobayashi N."/>
            <person name="Machita K."/>
            <person name="Maehara T."/>
            <person name="Masukawa M."/>
            <person name="Mizubayashi T."/>
            <person name="Mukai Y."/>
            <person name="Nagasaki H."/>
            <person name="Nagata Y."/>
            <person name="Naito S."/>
            <person name="Nakashima M."/>
            <person name="Nakama Y."/>
            <person name="Nakamichi Y."/>
            <person name="Nakamura M."/>
            <person name="Meguro A."/>
            <person name="Negishi M."/>
            <person name="Ohta I."/>
            <person name="Ohta T."/>
            <person name="Okamoto M."/>
            <person name="Ono N."/>
            <person name="Saji S."/>
            <person name="Sakaguchi M."/>
            <person name="Sakai K."/>
            <person name="Shibata M."/>
            <person name="Shimokawa T."/>
            <person name="Song J."/>
            <person name="Takazaki Y."/>
            <person name="Terasawa K."/>
            <person name="Tsugane M."/>
            <person name="Tsuji K."/>
            <person name="Ueda S."/>
            <person name="Waki K."/>
            <person name="Yamagata H."/>
            <person name="Yamamoto M."/>
            <person name="Yamamoto S."/>
            <person name="Yamane H."/>
            <person name="Yoshiki S."/>
            <person name="Yoshihara R."/>
            <person name="Yukawa K."/>
            <person name="Zhong H."/>
            <person name="Yano M."/>
            <person name="Yuan Q."/>
            <person name="Ouyang S."/>
            <person name="Liu J."/>
            <person name="Jones K.M."/>
            <person name="Gansberger K."/>
            <person name="Moffat K."/>
            <person name="Hill J."/>
            <person name="Bera J."/>
            <person name="Fadrosh D."/>
            <person name="Jin S."/>
            <person name="Johri S."/>
            <person name="Kim M."/>
            <person name="Overton L."/>
            <person name="Reardon M."/>
            <person name="Tsitrin T."/>
            <person name="Vuong H."/>
            <person name="Weaver B."/>
            <person name="Ciecko A."/>
            <person name="Tallon L."/>
            <person name="Jackson J."/>
            <person name="Pai G."/>
            <person name="Aken S.V."/>
            <person name="Utterback T."/>
            <person name="Reidmuller S."/>
            <person name="Feldblyum T."/>
            <person name="Hsiao J."/>
            <person name="Zismann V."/>
            <person name="Iobst S."/>
            <person name="de Vazeille A.R."/>
            <person name="Buell C.R."/>
            <person name="Ying K."/>
            <person name="Li Y."/>
            <person name="Lu T."/>
            <person name="Huang Y."/>
            <person name="Zhao Q."/>
            <person name="Feng Q."/>
            <person name="Zhang L."/>
            <person name="Zhu J."/>
            <person name="Weng Q."/>
            <person name="Mu J."/>
            <person name="Lu Y."/>
            <person name="Fan D."/>
            <person name="Liu Y."/>
            <person name="Guan J."/>
            <person name="Zhang Y."/>
            <person name="Yu S."/>
            <person name="Liu X."/>
            <person name="Zhang Y."/>
            <person name="Hong G."/>
            <person name="Han B."/>
            <person name="Choisne N."/>
            <person name="Demange N."/>
            <person name="Orjeda G."/>
            <person name="Samain S."/>
            <person name="Cattolico L."/>
            <person name="Pelletier E."/>
            <person name="Couloux A."/>
            <person name="Segurens B."/>
            <person name="Wincker P."/>
            <person name="D'Hont A."/>
            <person name="Scarpelli C."/>
            <person name="Weissenbach J."/>
            <person name="Salanoubat M."/>
            <person name="Quetier F."/>
            <person name="Yu Y."/>
            <person name="Kim H.R."/>
            <person name="Rambo T."/>
            <person name="Currie J."/>
            <person name="Collura K."/>
            <person name="Luo M."/>
            <person name="Yang T."/>
            <person name="Ammiraju J.S.S."/>
            <person name="Engler F."/>
            <person name="Soderlund C."/>
            <person name="Wing R.A."/>
            <person name="Palmer L.E."/>
            <person name="de la Bastide M."/>
            <person name="Spiegel L."/>
            <person name="Nascimento L."/>
            <person name="Zutavern T."/>
            <person name="O'Shaughnessy A."/>
            <person name="Dike S."/>
            <person name="Dedhia N."/>
            <person name="Preston R."/>
            <person name="Balija V."/>
            <person name="McCombie W.R."/>
            <person name="Chow T."/>
            <person name="Chen H."/>
            <person name="Chung M."/>
            <person name="Chen C."/>
            <person name="Shaw J."/>
            <person name="Wu H."/>
            <person name="Hsiao K."/>
            <person name="Chao Y."/>
            <person name="Chu M."/>
            <person name="Cheng C."/>
            <person name="Hour A."/>
            <person name="Lee P."/>
            <person name="Lin S."/>
            <person name="Lin Y."/>
            <person name="Liou J."/>
            <person name="Liu S."/>
            <person name="Hsing Y."/>
            <person name="Raghuvanshi S."/>
            <person name="Mohanty A."/>
            <person name="Bharti A.K."/>
            <person name="Gaur A."/>
            <person name="Gupta V."/>
            <person name="Kumar D."/>
            <person name="Ravi V."/>
            <person name="Vij S."/>
            <person name="Kapur A."/>
            <person name="Khurana P."/>
            <person name="Khurana P."/>
            <person name="Khurana J.P."/>
            <person name="Tyagi A.K."/>
            <person name="Gaikwad K."/>
            <person name="Singh A."/>
            <person name="Dalal V."/>
            <person name="Srivastava S."/>
            <person name="Dixit A."/>
            <person name="Pal A.K."/>
            <person name="Ghazi I.A."/>
            <person name="Yadav M."/>
            <person name="Pandit A."/>
            <person name="Bhargava A."/>
            <person name="Sureshbabu K."/>
            <person name="Batra K."/>
            <person name="Sharma T.R."/>
            <person name="Mohapatra T."/>
            <person name="Singh N.K."/>
            <person name="Messing J."/>
            <person name="Nelson A.B."/>
            <person name="Fuks G."/>
            <person name="Kavchok S."/>
            <person name="Keizer G."/>
            <person name="Linton E."/>
            <person name="Llaca V."/>
            <person name="Song R."/>
            <person name="Tanyolac B."/>
            <person name="Young S."/>
            <person name="Ho-Il K."/>
            <person name="Hahn J.H."/>
            <person name="Sangsakoo G."/>
            <person name="Vanavichit A."/>
            <person name="de Mattos Luiz.A.T."/>
            <person name="Zimmer P.D."/>
            <person name="Malone G."/>
            <person name="Dellagostin O."/>
            <person name="de Oliveira A.C."/>
            <person name="Bevan M."/>
            <person name="Bancroft I."/>
            <person name="Minx P."/>
            <person name="Cordum H."/>
            <person name="Wilson R."/>
            <person name="Cheng Z."/>
            <person name="Jin W."/>
            <person name="Jiang J."/>
            <person name="Leong S.A."/>
            <person name="Iwama H."/>
            <person name="Gojobori T."/>
            <person name="Itoh T."/>
            <person name="Niimura Y."/>
            <person name="Fujii Y."/>
            <person name="Habara T."/>
            <person name="Sakai H."/>
            <person name="Sato Y."/>
            <person name="Wilson G."/>
            <person name="Kumar K."/>
            <person name="McCouch S."/>
            <person name="Juretic N."/>
            <person name="Hoen D."/>
            <person name="Wright S."/>
            <person name="Bruskiewich R."/>
            <person name="Bureau T."/>
            <person name="Miyao A."/>
            <person name="Hirochika H."/>
            <person name="Nishikawa T."/>
            <person name="Kadowaki K."/>
            <person name="Sugiura M."/>
            <person name="Burr B."/>
            <person name="Sasaki T."/>
        </authorList>
    </citation>
    <scope>NUCLEOTIDE SEQUENCE [LARGE SCALE GENOMIC DNA]</scope>
    <source>
        <strain evidence="3">cv. Nipponbare</strain>
    </source>
</reference>
<reference evidence="3" key="2">
    <citation type="journal article" date="2008" name="Nucleic Acids Res.">
        <title>The rice annotation project database (RAP-DB): 2008 update.</title>
        <authorList>
            <consortium name="The rice annotation project (RAP)"/>
        </authorList>
    </citation>
    <scope>GENOME REANNOTATION</scope>
    <source>
        <strain evidence="3">cv. Nipponbare</strain>
    </source>
</reference>
<feature type="region of interest" description="Disordered" evidence="1">
    <location>
        <begin position="68"/>
        <end position="133"/>
    </location>
</feature>
<organism evidence="2 3">
    <name type="scientific">Oryza sativa subsp. japonica</name>
    <name type="common">Rice</name>
    <dbReference type="NCBI Taxonomy" id="39947"/>
    <lineage>
        <taxon>Eukaryota</taxon>
        <taxon>Viridiplantae</taxon>
        <taxon>Streptophyta</taxon>
        <taxon>Embryophyta</taxon>
        <taxon>Tracheophyta</taxon>
        <taxon>Spermatophyta</taxon>
        <taxon>Magnoliopsida</taxon>
        <taxon>Liliopsida</taxon>
        <taxon>Poales</taxon>
        <taxon>Poaceae</taxon>
        <taxon>BOP clade</taxon>
        <taxon>Oryzoideae</taxon>
        <taxon>Oryzeae</taxon>
        <taxon>Oryzinae</taxon>
        <taxon>Oryza</taxon>
        <taxon>Oryza sativa</taxon>
    </lineage>
</organism>
<dbReference type="Proteomes" id="UP000000763">
    <property type="component" value="Chromosome 6"/>
</dbReference>
<evidence type="ECO:0000313" key="3">
    <source>
        <dbReference type="Proteomes" id="UP000000763"/>
    </source>
</evidence>
<feature type="compositionally biased region" description="Basic and acidic residues" evidence="1">
    <location>
        <begin position="107"/>
        <end position="121"/>
    </location>
</feature>
<sequence length="133" mass="15242">MRQQIGRRGRRRGEAHDGGIPDVPPQHGRRGGATAWEEPLAASTIVSAFWIHRRVPNLLRRVPSLLRCRRREERGEERPPAGRREKPPAGRGERRGHRRGERRSRRRGEGKCSVVEERRGQPVELEEGEGRGD</sequence>
<evidence type="ECO:0000313" key="2">
    <source>
        <dbReference type="EMBL" id="BAD32869.1"/>
    </source>
</evidence>
<proteinExistence type="predicted"/>
<protein>
    <submittedName>
        <fullName evidence="2">Uncharacterized protein</fullName>
    </submittedName>
</protein>
<dbReference type="EMBL" id="AP003617">
    <property type="protein sequence ID" value="BAD32869.1"/>
    <property type="molecule type" value="Genomic_DNA"/>
</dbReference>
<feature type="region of interest" description="Disordered" evidence="1">
    <location>
        <begin position="1"/>
        <end position="35"/>
    </location>
</feature>
<name>Q69XD2_ORYSJ</name>
<evidence type="ECO:0000256" key="1">
    <source>
        <dbReference type="SAM" id="MobiDB-lite"/>
    </source>
</evidence>